<dbReference type="InterPro" id="IPR000718">
    <property type="entry name" value="Peptidase_M13"/>
</dbReference>
<dbReference type="InterPro" id="IPR024079">
    <property type="entry name" value="MetalloPept_cat_dom_sf"/>
</dbReference>
<dbReference type="GO" id="GO:0004222">
    <property type="term" value="F:metalloendopeptidase activity"/>
    <property type="evidence" value="ECO:0007669"/>
    <property type="project" value="InterPro"/>
</dbReference>
<keyword evidence="3" id="KW-1185">Reference proteome</keyword>
<dbReference type="Gene3D" id="1.10.1380.10">
    <property type="entry name" value="Neutral endopeptidase , domain2"/>
    <property type="match status" value="1"/>
</dbReference>
<protein>
    <submittedName>
        <fullName evidence="2">Uncharacterized protein</fullName>
    </submittedName>
</protein>
<dbReference type="InterPro" id="IPR042089">
    <property type="entry name" value="Peptidase_M13_dom_2"/>
</dbReference>
<dbReference type="GO" id="GO:0006508">
    <property type="term" value="P:proteolysis"/>
    <property type="evidence" value="ECO:0007669"/>
    <property type="project" value="InterPro"/>
</dbReference>
<evidence type="ECO:0000313" key="2">
    <source>
        <dbReference type="EMBL" id="KAK8782752.1"/>
    </source>
</evidence>
<dbReference type="Gene3D" id="3.40.390.10">
    <property type="entry name" value="Collagenase (Catalytic Domain)"/>
    <property type="match status" value="2"/>
</dbReference>
<evidence type="ECO:0000313" key="3">
    <source>
        <dbReference type="Proteomes" id="UP001321473"/>
    </source>
</evidence>
<dbReference type="PROSITE" id="PS51885">
    <property type="entry name" value="NEPRILYSIN"/>
    <property type="match status" value="1"/>
</dbReference>
<dbReference type="SUPFAM" id="SSF55486">
    <property type="entry name" value="Metalloproteases ('zincins'), catalytic domain"/>
    <property type="match status" value="1"/>
</dbReference>
<gene>
    <name evidence="2" type="ORF">V5799_015907</name>
</gene>
<name>A0AAQ4F7W0_AMBAM</name>
<reference evidence="2 3" key="1">
    <citation type="journal article" date="2023" name="Arcadia Sci">
        <title>De novo assembly of a long-read Amblyomma americanum tick genome.</title>
        <authorList>
            <person name="Chou S."/>
            <person name="Poskanzer K.E."/>
            <person name="Rollins M."/>
            <person name="Thuy-Boun P.S."/>
        </authorList>
    </citation>
    <scope>NUCLEOTIDE SEQUENCE [LARGE SCALE GENOMIC DNA]</scope>
    <source>
        <strain evidence="2">F_SG_1</strain>
        <tissue evidence="2">Salivary glands</tissue>
    </source>
</reference>
<dbReference type="PANTHER" id="PTHR33198">
    <property type="entry name" value="ANK_REP_REGION DOMAIN-CONTAINING PROTEIN-RELATED"/>
    <property type="match status" value="1"/>
</dbReference>
<dbReference type="PANTHER" id="PTHR33198:SF20">
    <property type="entry name" value="RETROTRANSPOSON GAG DOMAIN-CONTAINING PROTEIN"/>
    <property type="match status" value="1"/>
</dbReference>
<proteinExistence type="predicted"/>
<comment type="caution">
    <text evidence="2">The sequence shown here is derived from an EMBL/GenBank/DDBJ whole genome shotgun (WGS) entry which is preliminary data.</text>
</comment>
<dbReference type="Proteomes" id="UP001321473">
    <property type="component" value="Unassembled WGS sequence"/>
</dbReference>
<sequence length="655" mass="74471">MSLHQPPEFLPTPGKPAIPWTQWHRLFKNYLLASGSDAHPPARRKALLLHCLGVEGQRLYYALPEEKSSTPPTEGKEGSGTSDEYDAAVATLDAYFTSKTNVVVERHRFGQRTQLPGETATAHENFPAEGQTASQKAARLFRTCEEILLQDTDYTPRIRGYMRDANLNWPLPSASIDVFYSMVYVNQIFNWPSLLDFRVGFVRNNVFQLAGLRANEEAHRRYFQTLFDSYGTGSEEGVTYEFTSDVETELLQKLAEIHEEPGVYLIDEFGRNVTLRNVTQRLLRAIRKFFNLSVEVEIPVVFTHKRYTSFLLAEVAYSEKYIELLLGWVVVQHTSRFANRQLIRNYYYDAENPEQPHRALCLETTIRLTGVALFAPMVQGIFTEQVRADQTHIVTAVRRTVFQTLARATYPWGDLDAVFHYIDRTRAEDIDARFSEYPDMESSFVKNLLDATRARHRTEGDLIGDLDPEWLRQTDFFRPLMLSDRTDYTLMPAIIGSPMYHVTAPAAVRLGTFGVEVARATVSAYKQLHLRGHQPKAWDDFDSCFSHVILNSGENQDQERRSVLAAALDVVATVLEQEGSRGAERLHDVPLSGRQLLYVAHCFTLCGHSGGKGACNVPLRHSEHFSRAFSCSQGSYMRSEDRCRAAFWGNLSARP</sequence>
<organism evidence="2 3">
    <name type="scientific">Amblyomma americanum</name>
    <name type="common">Lone star tick</name>
    <dbReference type="NCBI Taxonomy" id="6943"/>
    <lineage>
        <taxon>Eukaryota</taxon>
        <taxon>Metazoa</taxon>
        <taxon>Ecdysozoa</taxon>
        <taxon>Arthropoda</taxon>
        <taxon>Chelicerata</taxon>
        <taxon>Arachnida</taxon>
        <taxon>Acari</taxon>
        <taxon>Parasitiformes</taxon>
        <taxon>Ixodida</taxon>
        <taxon>Ixodoidea</taxon>
        <taxon>Ixodidae</taxon>
        <taxon>Amblyomminae</taxon>
        <taxon>Amblyomma</taxon>
    </lineage>
</organism>
<dbReference type="EMBL" id="JARKHS020006332">
    <property type="protein sequence ID" value="KAK8782752.1"/>
    <property type="molecule type" value="Genomic_DNA"/>
</dbReference>
<feature type="region of interest" description="Disordered" evidence="1">
    <location>
        <begin position="63"/>
        <end position="82"/>
    </location>
</feature>
<accession>A0AAQ4F7W0</accession>
<dbReference type="AlphaFoldDB" id="A0AAQ4F7W0"/>
<evidence type="ECO:0000256" key="1">
    <source>
        <dbReference type="SAM" id="MobiDB-lite"/>
    </source>
</evidence>